<dbReference type="InterPro" id="IPR026015">
    <property type="entry name" value="ATP_synth_OSCP/delta_N_sf"/>
</dbReference>
<gene>
    <name evidence="8" type="primary">atpH</name>
    <name evidence="9" type="ORF">WSI_02870</name>
</gene>
<reference evidence="9 10" key="1">
    <citation type="journal article" date="2013" name="Genome Announc.">
        <title>Complete Genome Sequence of a Chinese Strain of 'Candidatus Liberibacter asiaticus'.</title>
        <authorList>
            <person name="Lin H."/>
            <person name="Han C.S."/>
            <person name="Liu B."/>
            <person name="Lou B."/>
            <person name="Bai X."/>
            <person name="Deng C."/>
            <person name="Civerolo E.L."/>
            <person name="Gupta G."/>
        </authorList>
    </citation>
    <scope>NUCLEOTIDE SEQUENCE [LARGE SCALE GENOMIC DNA]</scope>
    <source>
        <strain evidence="10">gxpsy</strain>
    </source>
</reference>
<comment type="subcellular location">
    <subcellularLocation>
        <location evidence="8">Cell membrane</location>
        <topology evidence="8">Peripheral membrane protein</topology>
    </subcellularLocation>
    <subcellularLocation>
        <location evidence="1">Membrane</location>
    </subcellularLocation>
</comment>
<evidence type="ECO:0000256" key="1">
    <source>
        <dbReference type="ARBA" id="ARBA00004370"/>
    </source>
</evidence>
<evidence type="ECO:0000256" key="6">
    <source>
        <dbReference type="ARBA" id="ARBA00023196"/>
    </source>
</evidence>
<keyword evidence="4 8" id="KW-0406">Ion transport</keyword>
<dbReference type="HAMAP" id="MF_01416">
    <property type="entry name" value="ATP_synth_delta_bact"/>
    <property type="match status" value="1"/>
</dbReference>
<dbReference type="PRINTS" id="PR00125">
    <property type="entry name" value="ATPASEDELTA"/>
</dbReference>
<keyword evidence="10" id="KW-1185">Reference proteome</keyword>
<comment type="function">
    <text evidence="8">This protein is part of the stalk that links CF(0) to CF(1). It either transmits conformational changes from CF(0) to CF(1) or is implicated in proton conduction.</text>
</comment>
<protein>
    <recommendedName>
        <fullName evidence="8">ATP synthase subunit delta</fullName>
    </recommendedName>
    <alternativeName>
        <fullName evidence="8">ATP synthase F(1) sector subunit delta</fullName>
    </alternativeName>
    <alternativeName>
        <fullName evidence="8">F-type ATPase subunit delta</fullName>
        <shortName evidence="8">F-ATPase subunit delta</shortName>
    </alternativeName>
</protein>
<comment type="function">
    <text evidence="8">F(1)F(0) ATP synthase produces ATP from ADP in the presence of a proton or sodium gradient. F-type ATPases consist of two structural domains, F(1) containing the extramembraneous catalytic core and F(0) containing the membrane proton channel, linked together by a central stalk and a peripheral stalk. During catalysis, ATP synthesis in the catalytic domain of F(1) is coupled via a rotary mechanism of the central stalk subunits to proton translocation.</text>
</comment>
<evidence type="ECO:0000256" key="8">
    <source>
        <dbReference type="HAMAP-Rule" id="MF_01416"/>
    </source>
</evidence>
<keyword evidence="6 8" id="KW-0139">CF(1)</keyword>
<organism evidence="9 10">
    <name type="scientific">Candidatus Liberibacter asiaticus str. gxpsy</name>
    <dbReference type="NCBI Taxonomy" id="1174529"/>
    <lineage>
        <taxon>Bacteria</taxon>
        <taxon>Pseudomonadati</taxon>
        <taxon>Pseudomonadota</taxon>
        <taxon>Alphaproteobacteria</taxon>
        <taxon>Hyphomicrobiales</taxon>
        <taxon>Rhizobiaceae</taxon>
        <taxon>Liberibacter</taxon>
    </lineage>
</organism>
<keyword evidence="7 8" id="KW-0066">ATP synthesis</keyword>
<evidence type="ECO:0000256" key="2">
    <source>
        <dbReference type="ARBA" id="ARBA00022448"/>
    </source>
</evidence>
<proteinExistence type="inferred from homology"/>
<dbReference type="Gene3D" id="1.10.520.20">
    <property type="entry name" value="N-terminal domain of the delta subunit of the F1F0-ATP synthase"/>
    <property type="match status" value="1"/>
</dbReference>
<accession>A0ABM5NFR8</accession>
<dbReference type="Proteomes" id="UP000011820">
    <property type="component" value="Chromosome"/>
</dbReference>
<keyword evidence="3 8" id="KW-0375">Hydrogen ion transport</keyword>
<dbReference type="SUPFAM" id="SSF47928">
    <property type="entry name" value="N-terminal domain of the delta subunit of the F1F0-ATP synthase"/>
    <property type="match status" value="1"/>
</dbReference>
<dbReference type="GeneID" id="93076939"/>
<keyword evidence="5 8" id="KW-0472">Membrane</keyword>
<evidence type="ECO:0000256" key="7">
    <source>
        <dbReference type="ARBA" id="ARBA00023310"/>
    </source>
</evidence>
<evidence type="ECO:0000256" key="3">
    <source>
        <dbReference type="ARBA" id="ARBA00022781"/>
    </source>
</evidence>
<evidence type="ECO:0000313" key="9">
    <source>
        <dbReference type="EMBL" id="AGH16944.1"/>
    </source>
</evidence>
<evidence type="ECO:0000313" key="10">
    <source>
        <dbReference type="Proteomes" id="UP000011820"/>
    </source>
</evidence>
<dbReference type="EMBL" id="CP004005">
    <property type="protein sequence ID" value="AGH16944.1"/>
    <property type="molecule type" value="Genomic_DNA"/>
</dbReference>
<sequence length="186" mass="20715">MSHSFALFSDVPGRYSHSLFGVSNEEGVLDIVSDDISRLEALLMESADLRFFIHNPLFSMKDRRSVIDDLVKDAHFCAITANFLRILVANGRLSVLPAIIKSFRAVCMYYRNEVMAFVRAFSGLSLLQQNKLGECLEKIVGKTVILDVMEDSALMGGFIVEIGAHQIDASLRTQLLKLGCILKEVD</sequence>
<dbReference type="Pfam" id="PF00213">
    <property type="entry name" value="OSCP"/>
    <property type="match status" value="1"/>
</dbReference>
<evidence type="ECO:0000256" key="4">
    <source>
        <dbReference type="ARBA" id="ARBA00023065"/>
    </source>
</evidence>
<comment type="similarity">
    <text evidence="8">Belongs to the ATPase delta chain family.</text>
</comment>
<evidence type="ECO:0000256" key="5">
    <source>
        <dbReference type="ARBA" id="ARBA00023136"/>
    </source>
</evidence>
<dbReference type="RefSeq" id="WP_015452541.1">
    <property type="nucleotide sequence ID" value="NC_020549.1"/>
</dbReference>
<dbReference type="NCBIfam" id="TIGR01145">
    <property type="entry name" value="ATP_synt_delta"/>
    <property type="match status" value="1"/>
</dbReference>
<dbReference type="InterPro" id="IPR000711">
    <property type="entry name" value="ATPase_OSCP/dsu"/>
</dbReference>
<keyword evidence="8" id="KW-1003">Cell membrane</keyword>
<keyword evidence="2 8" id="KW-0813">Transport</keyword>
<dbReference type="PANTHER" id="PTHR11910">
    <property type="entry name" value="ATP SYNTHASE DELTA CHAIN"/>
    <property type="match status" value="1"/>
</dbReference>
<name>A0ABM5NFR8_LIBAS</name>